<evidence type="ECO:0000313" key="2">
    <source>
        <dbReference type="Proteomes" id="UP000215256"/>
    </source>
</evidence>
<accession>A0A248UBW3</accession>
<dbReference type="EMBL" id="CP022603">
    <property type="protein sequence ID" value="ASV84156.1"/>
    <property type="molecule type" value="Genomic_DNA"/>
</dbReference>
<gene>
    <name evidence="1" type="ORF">CES85_4948</name>
</gene>
<reference evidence="1 2" key="1">
    <citation type="submission" date="2017-07" db="EMBL/GenBank/DDBJ databases">
        <title>Phylogenetic study on the rhizospheric bacterium Ochrobactrum sp. A44.</title>
        <authorList>
            <person name="Krzyzanowska D.M."/>
            <person name="Ossowicki A."/>
            <person name="Rajewska M."/>
            <person name="Maciag T."/>
            <person name="Kaczynski Z."/>
            <person name="Czerwicka M."/>
            <person name="Jafra S."/>
        </authorList>
    </citation>
    <scope>NUCLEOTIDE SEQUENCE [LARGE SCALE GENOMIC DNA]</scope>
    <source>
        <strain evidence="1 2">A44</strain>
    </source>
</reference>
<name>A0A248UBW3_9HYPH</name>
<dbReference type="AlphaFoldDB" id="A0A248UBW3"/>
<evidence type="ECO:0000313" key="1">
    <source>
        <dbReference type="EMBL" id="ASV84156.1"/>
    </source>
</evidence>
<proteinExistence type="predicted"/>
<protein>
    <submittedName>
        <fullName evidence="1">Uncharacterized protein</fullName>
    </submittedName>
</protein>
<dbReference type="Proteomes" id="UP000215256">
    <property type="component" value="Chromosome 2"/>
</dbReference>
<sequence>MKSFILSFCLAKTCSTADLIFDRRPFARDIASGMGLPFGFR</sequence>
<organism evidence="1 2">
    <name type="scientific">Ochrobactrum quorumnocens</name>
    <dbReference type="NCBI Taxonomy" id="271865"/>
    <lineage>
        <taxon>Bacteria</taxon>
        <taxon>Pseudomonadati</taxon>
        <taxon>Pseudomonadota</taxon>
        <taxon>Alphaproteobacteria</taxon>
        <taxon>Hyphomicrobiales</taxon>
        <taxon>Brucellaceae</taxon>
        <taxon>Brucella/Ochrobactrum group</taxon>
        <taxon>Ochrobactrum</taxon>
    </lineage>
</organism>
<dbReference type="KEGG" id="och:CES85_4948"/>